<dbReference type="InParanoid" id="A0A1X7TUU5"/>
<protein>
    <recommendedName>
        <fullName evidence="1">Phosphodiester glycosidase domain-containing protein</fullName>
    </recommendedName>
</protein>
<dbReference type="EnsemblMetazoa" id="Aqu2.1.18827_001">
    <property type="protein sequence ID" value="Aqu2.1.18827_001"/>
    <property type="gene ID" value="Aqu2.1.18827"/>
</dbReference>
<dbReference type="InterPro" id="IPR018711">
    <property type="entry name" value="NAGPA"/>
</dbReference>
<dbReference type="OrthoDB" id="192253at2759"/>
<evidence type="ECO:0000313" key="2">
    <source>
        <dbReference type="EnsemblMetazoa" id="Aqu2.1.18827_001"/>
    </source>
</evidence>
<dbReference type="AlphaFoldDB" id="A0A1X7TUU5"/>
<evidence type="ECO:0000259" key="1">
    <source>
        <dbReference type="Pfam" id="PF09992"/>
    </source>
</evidence>
<proteinExistence type="predicted"/>
<organism evidence="2">
    <name type="scientific">Amphimedon queenslandica</name>
    <name type="common">Sponge</name>
    <dbReference type="NCBI Taxonomy" id="400682"/>
    <lineage>
        <taxon>Eukaryota</taxon>
        <taxon>Metazoa</taxon>
        <taxon>Porifera</taxon>
        <taxon>Demospongiae</taxon>
        <taxon>Heteroscleromorpha</taxon>
        <taxon>Haplosclerida</taxon>
        <taxon>Niphatidae</taxon>
        <taxon>Amphimedon</taxon>
    </lineage>
</organism>
<sequence length="106" mass="12024">MFYLKVNLFQFADMLIKRGVVNAVNLDGGGSSLLMEGDTILNYPGDYWYHIHINNTKDGNCGKRSLLTIRSCTLSSDICTASLIDLKCSAQYNRSGYQFNQRLRFQ</sequence>
<feature type="domain" description="Phosphodiester glycosidase" evidence="1">
    <location>
        <begin position="6"/>
        <end position="46"/>
    </location>
</feature>
<dbReference type="Pfam" id="PF09992">
    <property type="entry name" value="NAGPA"/>
    <property type="match status" value="1"/>
</dbReference>
<accession>A0A1X7TUU5</accession>
<reference evidence="2" key="1">
    <citation type="submission" date="2017-05" db="UniProtKB">
        <authorList>
            <consortium name="EnsemblMetazoa"/>
        </authorList>
    </citation>
    <scope>IDENTIFICATION</scope>
</reference>
<name>A0A1X7TUU5_AMPQE</name>